<accession>A0A382FX97</accession>
<organism evidence="2">
    <name type="scientific">marine metagenome</name>
    <dbReference type="NCBI Taxonomy" id="408172"/>
    <lineage>
        <taxon>unclassified sequences</taxon>
        <taxon>metagenomes</taxon>
        <taxon>ecological metagenomes</taxon>
    </lineage>
</organism>
<evidence type="ECO:0000313" key="2">
    <source>
        <dbReference type="EMBL" id="SVB67239.1"/>
    </source>
</evidence>
<dbReference type="Gene3D" id="2.60.120.560">
    <property type="entry name" value="Exo-inulinase, domain 1"/>
    <property type="match status" value="1"/>
</dbReference>
<reference evidence="2" key="1">
    <citation type="submission" date="2018-05" db="EMBL/GenBank/DDBJ databases">
        <authorList>
            <person name="Lanie J.A."/>
            <person name="Ng W.-L."/>
            <person name="Kazmierczak K.M."/>
            <person name="Andrzejewski T.M."/>
            <person name="Davidsen T.M."/>
            <person name="Wayne K.J."/>
            <person name="Tettelin H."/>
            <person name="Glass J.I."/>
            <person name="Rusch D."/>
            <person name="Podicherti R."/>
            <person name="Tsui H.-C.T."/>
            <person name="Winkler M.E."/>
        </authorList>
    </citation>
    <scope>NUCLEOTIDE SEQUENCE</scope>
</reference>
<protein>
    <recommendedName>
        <fullName evidence="1">3-keto-alpha-glucoside-1,2-lyase/3-keto-2-hydroxy-glucal hydratase domain-containing protein</fullName>
    </recommendedName>
</protein>
<dbReference type="AlphaFoldDB" id="A0A382FX97"/>
<dbReference type="EMBL" id="UINC01052193">
    <property type="protein sequence ID" value="SVB67239.1"/>
    <property type="molecule type" value="Genomic_DNA"/>
</dbReference>
<gene>
    <name evidence="2" type="ORF">METZ01_LOCUS220093</name>
</gene>
<evidence type="ECO:0000259" key="1">
    <source>
        <dbReference type="Pfam" id="PF06439"/>
    </source>
</evidence>
<proteinExistence type="predicted"/>
<dbReference type="GO" id="GO:0016787">
    <property type="term" value="F:hydrolase activity"/>
    <property type="evidence" value="ECO:0007669"/>
    <property type="project" value="InterPro"/>
</dbReference>
<dbReference type="InterPro" id="IPR010496">
    <property type="entry name" value="AL/BT2_dom"/>
</dbReference>
<dbReference type="Pfam" id="PF06439">
    <property type="entry name" value="3keto-disac_hyd"/>
    <property type="match status" value="1"/>
</dbReference>
<feature type="domain" description="3-keto-alpha-glucoside-1,2-lyase/3-keto-2-hydroxy-glucal hydratase" evidence="1">
    <location>
        <begin position="30"/>
        <end position="208"/>
    </location>
</feature>
<sequence length="212" mass="23806">MKYSKIFATPVLLAVLTLPLQSKEAKSDDGWIQLFNGKDLSGWTANENKDSCKVKDGKIVLFGPRSHLFYTGKVNGGSFKDFELKLEIMTMKGSNSGVYFHTKYQEKGWPNTGYEAQVNNTHGDPKKTGGLYAVKDNFKAPAKDGEWFDYHIIVKGKSIELKVDGKSITKYTEPDDLKRPSRQLDKGTFCLQAHDPKSKVFYRSIKVKPGKG</sequence>
<name>A0A382FX97_9ZZZZ</name>